<dbReference type="Proteomes" id="UP000798951">
    <property type="component" value="Unassembled WGS sequence"/>
</dbReference>
<keyword evidence="3" id="KW-1185">Reference proteome</keyword>
<feature type="region of interest" description="Disordered" evidence="1">
    <location>
        <begin position="328"/>
        <end position="520"/>
    </location>
</feature>
<gene>
    <name evidence="2" type="ORF">FNL39_102426</name>
</gene>
<feature type="compositionally biased region" description="Low complexity" evidence="1">
    <location>
        <begin position="391"/>
        <end position="418"/>
    </location>
</feature>
<evidence type="ECO:0000313" key="2">
    <source>
        <dbReference type="EMBL" id="KAF0848278.1"/>
    </source>
</evidence>
<sequence length="606" mass="62941">MGISDDVGRLKNDAAANVFKFDPVVSGKLATMCASLLYGIEKIETSADSVRQMHWFSNQPSGEALAAKFSRAGRDLLDRLKEHKAIVNDLGEAFVSAGKLIQSNEQGSTAAFARIRTGLDSRLKDEIKFAGGGVSPANVTVSSNVKDGYRAPGDGLKAVAAKQDGKYTDPVAPEAGVSFLWDDFYYNHLLMEGNAQMIRDRTFVWGGAERLFSSEIGKFENGMTTLLSNDSELWKGEAPTRALNAINAYIGDAKAMANSMRLINENLANACTWIANLQMRTPREPSAGKQESVITKNTKLYQSAWDEIYVKSVRDSSDSIPFLRQAASPVNAQPPQLPVVNPNGSGAGTNGTGAGGGGDTSQAAAAQKALEDQQKAIEEAQRKAEEDAAKEAAAQAAEDAQEALQEAAEQALDTAQQAVESLQSSAEEASTGLDSLEAAAEDSSAAAQDALSQGPDALSQGLQAAQEALEQGLQSSEETLQQSAMPLAGIPGLSSTEMAAKAGGAGGGGGAKGAASGLPMVARDGNQSRLFPRSAVVAADVGSAVSRAGIAGVGTPGTPGAMGPGAAGAGQGQSKEHKRPEYLRSSENLDEVLGEAPVVVRPVVER</sequence>
<feature type="compositionally biased region" description="Basic and acidic residues" evidence="1">
    <location>
        <begin position="369"/>
        <end position="390"/>
    </location>
</feature>
<feature type="compositionally biased region" description="Gly residues" evidence="1">
    <location>
        <begin position="551"/>
        <end position="571"/>
    </location>
</feature>
<proteinExistence type="predicted"/>
<protein>
    <submittedName>
        <fullName evidence="2">Uncharacterized protein</fullName>
    </submittedName>
</protein>
<feature type="compositionally biased region" description="Basic and acidic residues" evidence="1">
    <location>
        <begin position="574"/>
        <end position="584"/>
    </location>
</feature>
<dbReference type="RefSeq" id="WP_157101954.1">
    <property type="nucleotide sequence ID" value="NZ_VMSD01000002.1"/>
</dbReference>
<name>A0ABQ6YR59_9NOCA</name>
<evidence type="ECO:0000256" key="1">
    <source>
        <dbReference type="SAM" id="MobiDB-lite"/>
    </source>
</evidence>
<accession>A0ABQ6YR59</accession>
<feature type="compositionally biased region" description="Polar residues" evidence="1">
    <location>
        <begin position="419"/>
        <end position="428"/>
    </location>
</feature>
<feature type="compositionally biased region" description="Gly residues" evidence="1">
    <location>
        <begin position="503"/>
        <end position="512"/>
    </location>
</feature>
<reference evidence="2 3" key="1">
    <citation type="submission" date="2019-07" db="EMBL/GenBank/DDBJ databases">
        <title>Genomic Encyclopedia of Type Strains, Phase IV (KMG-IV): sequencing the most valuable type-strain genomes for metagenomic binning, comparative biology and taxonomic classification.</title>
        <authorList>
            <person name="Goeker M."/>
        </authorList>
    </citation>
    <scope>NUCLEOTIDE SEQUENCE [LARGE SCALE GENOMIC DNA]</scope>
    <source>
        <strain evidence="2 3">DSM 44831</strain>
    </source>
</reference>
<evidence type="ECO:0000313" key="3">
    <source>
        <dbReference type="Proteomes" id="UP000798951"/>
    </source>
</evidence>
<feature type="compositionally biased region" description="Gly residues" evidence="1">
    <location>
        <begin position="345"/>
        <end position="359"/>
    </location>
</feature>
<feature type="region of interest" description="Disordered" evidence="1">
    <location>
        <begin position="550"/>
        <end position="591"/>
    </location>
</feature>
<feature type="compositionally biased region" description="Low complexity" evidence="1">
    <location>
        <begin position="433"/>
        <end position="475"/>
    </location>
</feature>
<comment type="caution">
    <text evidence="2">The sequence shown here is derived from an EMBL/GenBank/DDBJ whole genome shotgun (WGS) entry which is preliminary data.</text>
</comment>
<dbReference type="EMBL" id="VMSD01000002">
    <property type="protein sequence ID" value="KAF0848278.1"/>
    <property type="molecule type" value="Genomic_DNA"/>
</dbReference>
<organism evidence="2 3">
    <name type="scientific">Nocardia caishijiensis</name>
    <dbReference type="NCBI Taxonomy" id="184756"/>
    <lineage>
        <taxon>Bacteria</taxon>
        <taxon>Bacillati</taxon>
        <taxon>Actinomycetota</taxon>
        <taxon>Actinomycetes</taxon>
        <taxon>Mycobacteriales</taxon>
        <taxon>Nocardiaceae</taxon>
        <taxon>Nocardia</taxon>
    </lineage>
</organism>